<accession>A0A1R3R7X0</accession>
<dbReference type="Proteomes" id="UP000188318">
    <property type="component" value="Unassembled WGS sequence"/>
</dbReference>
<feature type="region of interest" description="Disordered" evidence="5">
    <location>
        <begin position="70"/>
        <end position="89"/>
    </location>
</feature>
<dbReference type="InterPro" id="IPR001138">
    <property type="entry name" value="Zn2Cys6_DnaBD"/>
</dbReference>
<keyword evidence="2" id="KW-0238">DNA-binding</keyword>
<feature type="compositionally biased region" description="Polar residues" evidence="5">
    <location>
        <begin position="72"/>
        <end position="85"/>
    </location>
</feature>
<evidence type="ECO:0000313" key="8">
    <source>
        <dbReference type="Proteomes" id="UP000188318"/>
    </source>
</evidence>
<dbReference type="STRING" id="602072.A0A1R3R7X0"/>
<evidence type="ECO:0000313" key="7">
    <source>
        <dbReference type="EMBL" id="OOF90560.1"/>
    </source>
</evidence>
<dbReference type="AlphaFoldDB" id="A0A1R3R7X0"/>
<keyword evidence="4" id="KW-0539">Nucleus</keyword>
<dbReference type="PANTHER" id="PTHR47256">
    <property type="entry name" value="ZN(II)2CYS6 TRANSCRIPTION FACTOR (EUROFUNG)-RELATED"/>
    <property type="match status" value="1"/>
</dbReference>
<sequence length="546" mass="61537">MHPMKRMIPRVHTRTTFSSSRSRTVQACDVCRKRKAKCNGETPIQRVERMLKLILSRAGKHSSTAIGRLESLASSTHKGPSTRAQPNLRGNLDDALKLVQSELTDLHQVYQTIQECDSDVLPLSISSIRASTSVHDAATRLGRRIPLHQPLMTLEKMQQVWLTRLSGQVEMIEQQAPYSVHTTNLWSTLENPTWRVIEPQLFLNSFATGDTGFRSSLLLHTILFYALLLGLFLCGSGKDKIGVRYIQYSTLMAMRLGLHTSSAEAFRNNPWAHKVIACGTSSWPGPPEVFLGEDEALAADLNDQWRPYPFRTPVCRPYANTGTRARRCFLILVNDVVQLSSDLGTLIDLDSWQRGAAVCKKLEAFKRTLPRVLESILPHHVINLCGAFISCRTKSTKDTLAAVTNFDPQQILEAAMDSMGALILTYCACQGWKSIPVIMLHYFLLVRIHAASRLELPKWREILVTCAAGLWHMSLTWRVSRAFLRTIELVLNSNADIADIPKEAQSILEEHHEKIWTRDEVDQLASPRRGRDESYPFILTDFATIS</sequence>
<dbReference type="EMBL" id="KV907517">
    <property type="protein sequence ID" value="OOF90560.1"/>
    <property type="molecule type" value="Genomic_DNA"/>
</dbReference>
<evidence type="ECO:0000256" key="5">
    <source>
        <dbReference type="SAM" id="MobiDB-lite"/>
    </source>
</evidence>
<dbReference type="PANTHER" id="PTHR47256:SF3">
    <property type="entry name" value="ZN(II)2CYS6 TRANSCRIPTION FACTOR (EUROFUNG)"/>
    <property type="match status" value="1"/>
</dbReference>
<dbReference type="InterPro" id="IPR053187">
    <property type="entry name" value="Notoamide_regulator"/>
</dbReference>
<dbReference type="InterPro" id="IPR036864">
    <property type="entry name" value="Zn2-C6_fun-type_DNA-bd_sf"/>
</dbReference>
<evidence type="ECO:0000256" key="4">
    <source>
        <dbReference type="ARBA" id="ARBA00023242"/>
    </source>
</evidence>
<proteinExistence type="predicted"/>
<gene>
    <name evidence="7" type="ORF">ASPCADRAFT_400774</name>
</gene>
<evidence type="ECO:0000256" key="1">
    <source>
        <dbReference type="ARBA" id="ARBA00023015"/>
    </source>
</evidence>
<protein>
    <recommendedName>
        <fullName evidence="6">Zn(2)-C6 fungal-type domain-containing protein</fullName>
    </recommendedName>
</protein>
<keyword evidence="3" id="KW-0804">Transcription</keyword>
<evidence type="ECO:0000256" key="2">
    <source>
        <dbReference type="ARBA" id="ARBA00023125"/>
    </source>
</evidence>
<reference evidence="8" key="1">
    <citation type="journal article" date="2017" name="Genome Biol.">
        <title>Comparative genomics reveals high biological diversity and specific adaptations in the industrially and medically important fungal genus Aspergillus.</title>
        <authorList>
            <person name="de Vries R.P."/>
            <person name="Riley R."/>
            <person name="Wiebenga A."/>
            <person name="Aguilar-Osorio G."/>
            <person name="Amillis S."/>
            <person name="Uchima C.A."/>
            <person name="Anderluh G."/>
            <person name="Asadollahi M."/>
            <person name="Askin M."/>
            <person name="Barry K."/>
            <person name="Battaglia E."/>
            <person name="Bayram O."/>
            <person name="Benocci T."/>
            <person name="Braus-Stromeyer S.A."/>
            <person name="Caldana C."/>
            <person name="Canovas D."/>
            <person name="Cerqueira G.C."/>
            <person name="Chen F."/>
            <person name="Chen W."/>
            <person name="Choi C."/>
            <person name="Clum A."/>
            <person name="Dos Santos R.A."/>
            <person name="Damasio A.R."/>
            <person name="Diallinas G."/>
            <person name="Emri T."/>
            <person name="Fekete E."/>
            <person name="Flipphi M."/>
            <person name="Freyberg S."/>
            <person name="Gallo A."/>
            <person name="Gournas C."/>
            <person name="Habgood R."/>
            <person name="Hainaut M."/>
            <person name="Harispe M.L."/>
            <person name="Henrissat B."/>
            <person name="Hilden K.S."/>
            <person name="Hope R."/>
            <person name="Hossain A."/>
            <person name="Karabika E."/>
            <person name="Karaffa L."/>
            <person name="Karanyi Z."/>
            <person name="Krasevec N."/>
            <person name="Kuo A."/>
            <person name="Kusch H."/>
            <person name="LaButti K."/>
            <person name="Lagendijk E.L."/>
            <person name="Lapidus A."/>
            <person name="Levasseur A."/>
            <person name="Lindquist E."/>
            <person name="Lipzen A."/>
            <person name="Logrieco A.F."/>
            <person name="MacCabe A."/>
            <person name="Maekelae M.R."/>
            <person name="Malavazi I."/>
            <person name="Melin P."/>
            <person name="Meyer V."/>
            <person name="Mielnichuk N."/>
            <person name="Miskei M."/>
            <person name="Molnar A.P."/>
            <person name="Mule G."/>
            <person name="Ngan C.Y."/>
            <person name="Orejas M."/>
            <person name="Orosz E."/>
            <person name="Ouedraogo J.P."/>
            <person name="Overkamp K.M."/>
            <person name="Park H.-S."/>
            <person name="Perrone G."/>
            <person name="Piumi F."/>
            <person name="Punt P.J."/>
            <person name="Ram A.F."/>
            <person name="Ramon A."/>
            <person name="Rauscher S."/>
            <person name="Record E."/>
            <person name="Riano-Pachon D.M."/>
            <person name="Robert V."/>
            <person name="Roehrig J."/>
            <person name="Ruller R."/>
            <person name="Salamov A."/>
            <person name="Salih N.S."/>
            <person name="Samson R.A."/>
            <person name="Sandor E."/>
            <person name="Sanguinetti M."/>
            <person name="Schuetze T."/>
            <person name="Sepcic K."/>
            <person name="Shelest E."/>
            <person name="Sherlock G."/>
            <person name="Sophianopoulou V."/>
            <person name="Squina F.M."/>
            <person name="Sun H."/>
            <person name="Susca A."/>
            <person name="Todd R.B."/>
            <person name="Tsang A."/>
            <person name="Unkles S.E."/>
            <person name="van de Wiele N."/>
            <person name="van Rossen-Uffink D."/>
            <person name="Oliveira J.V."/>
            <person name="Vesth T.C."/>
            <person name="Visser J."/>
            <person name="Yu J.-H."/>
            <person name="Zhou M."/>
            <person name="Andersen M.R."/>
            <person name="Archer D.B."/>
            <person name="Baker S.E."/>
            <person name="Benoit I."/>
            <person name="Brakhage A.A."/>
            <person name="Braus G.H."/>
            <person name="Fischer R."/>
            <person name="Frisvad J.C."/>
            <person name="Goldman G.H."/>
            <person name="Houbraken J."/>
            <person name="Oakley B."/>
            <person name="Pocsi I."/>
            <person name="Scazzocchio C."/>
            <person name="Seiboth B."/>
            <person name="vanKuyk P.A."/>
            <person name="Wortman J."/>
            <person name="Dyer P.S."/>
            <person name="Grigoriev I.V."/>
        </authorList>
    </citation>
    <scope>NUCLEOTIDE SEQUENCE [LARGE SCALE GENOMIC DNA]</scope>
    <source>
        <strain evidence="8">ITEM 5010</strain>
    </source>
</reference>
<dbReference type="CDD" id="cd00067">
    <property type="entry name" value="GAL4"/>
    <property type="match status" value="1"/>
</dbReference>
<dbReference type="SUPFAM" id="SSF57701">
    <property type="entry name" value="Zn2/Cys6 DNA-binding domain"/>
    <property type="match status" value="1"/>
</dbReference>
<name>A0A1R3R7X0_ASPC5</name>
<organism evidence="7 8">
    <name type="scientific">Aspergillus carbonarius (strain ITEM 5010)</name>
    <dbReference type="NCBI Taxonomy" id="602072"/>
    <lineage>
        <taxon>Eukaryota</taxon>
        <taxon>Fungi</taxon>
        <taxon>Dikarya</taxon>
        <taxon>Ascomycota</taxon>
        <taxon>Pezizomycotina</taxon>
        <taxon>Eurotiomycetes</taxon>
        <taxon>Eurotiomycetidae</taxon>
        <taxon>Eurotiales</taxon>
        <taxon>Aspergillaceae</taxon>
        <taxon>Aspergillus</taxon>
        <taxon>Aspergillus subgen. Circumdati</taxon>
    </lineage>
</organism>
<keyword evidence="1" id="KW-0805">Transcription regulation</keyword>
<keyword evidence="8" id="KW-1185">Reference proteome</keyword>
<dbReference type="CDD" id="cd12148">
    <property type="entry name" value="fungal_TF_MHR"/>
    <property type="match status" value="1"/>
</dbReference>
<dbReference type="VEuPathDB" id="FungiDB:ASPCADRAFT_400774"/>
<dbReference type="GO" id="GO:0003677">
    <property type="term" value="F:DNA binding"/>
    <property type="evidence" value="ECO:0007669"/>
    <property type="project" value="UniProtKB-KW"/>
</dbReference>
<dbReference type="Gene3D" id="4.10.240.10">
    <property type="entry name" value="Zn(2)-C6 fungal-type DNA-binding domain"/>
    <property type="match status" value="1"/>
</dbReference>
<dbReference type="OMA" id="AGLWHMS"/>
<feature type="domain" description="Zn(2)-C6 fungal-type" evidence="6">
    <location>
        <begin position="26"/>
        <end position="43"/>
    </location>
</feature>
<dbReference type="GO" id="GO:0008270">
    <property type="term" value="F:zinc ion binding"/>
    <property type="evidence" value="ECO:0007669"/>
    <property type="project" value="InterPro"/>
</dbReference>
<dbReference type="GO" id="GO:0009893">
    <property type="term" value="P:positive regulation of metabolic process"/>
    <property type="evidence" value="ECO:0007669"/>
    <property type="project" value="UniProtKB-ARBA"/>
</dbReference>
<evidence type="ECO:0000259" key="6">
    <source>
        <dbReference type="Pfam" id="PF00172"/>
    </source>
</evidence>
<dbReference type="OrthoDB" id="426882at2759"/>
<dbReference type="Pfam" id="PF00172">
    <property type="entry name" value="Zn_clus"/>
    <property type="match status" value="1"/>
</dbReference>
<dbReference type="GO" id="GO:0000981">
    <property type="term" value="F:DNA-binding transcription factor activity, RNA polymerase II-specific"/>
    <property type="evidence" value="ECO:0007669"/>
    <property type="project" value="InterPro"/>
</dbReference>
<evidence type="ECO:0000256" key="3">
    <source>
        <dbReference type="ARBA" id="ARBA00023163"/>
    </source>
</evidence>